<keyword evidence="4" id="KW-1185">Reference proteome</keyword>
<dbReference type="PANTHER" id="PTHR30437:SF6">
    <property type="entry name" value="TRANSCRIPTION ELONGATION FACTOR GREB"/>
    <property type="match status" value="1"/>
</dbReference>
<dbReference type="Pfam" id="PF01272">
    <property type="entry name" value="GreA_GreB"/>
    <property type="match status" value="1"/>
</dbReference>
<dbReference type="PANTHER" id="PTHR30437">
    <property type="entry name" value="TRANSCRIPTION ELONGATION FACTOR GREA"/>
    <property type="match status" value="1"/>
</dbReference>
<dbReference type="PROSITE" id="PS00830">
    <property type="entry name" value="GREAB_2"/>
    <property type="match status" value="1"/>
</dbReference>
<feature type="domain" description="Transcription elongation factor GreA/GreB C-terminal" evidence="2">
    <location>
        <begin position="91"/>
        <end position="165"/>
    </location>
</feature>
<keyword evidence="3" id="KW-0648">Protein biosynthesis</keyword>
<comment type="caution">
    <text evidence="3">The sequence shown here is derived from an EMBL/GenBank/DDBJ whole genome shotgun (WGS) entry which is preliminary data.</text>
</comment>
<dbReference type="InterPro" id="IPR023459">
    <property type="entry name" value="Tscrpt_elong_fac_GreA/B_fam"/>
</dbReference>
<evidence type="ECO:0000259" key="2">
    <source>
        <dbReference type="Pfam" id="PF01272"/>
    </source>
</evidence>
<evidence type="ECO:0000313" key="4">
    <source>
        <dbReference type="Proteomes" id="UP001597128"/>
    </source>
</evidence>
<dbReference type="InterPro" id="IPR001437">
    <property type="entry name" value="Tscrpt_elong_fac_GreA/B_C"/>
</dbReference>
<evidence type="ECO:0000256" key="1">
    <source>
        <dbReference type="SAM" id="MobiDB-lite"/>
    </source>
</evidence>
<name>A0ABW3F7I7_9PROT</name>
<dbReference type="Gene3D" id="3.10.50.30">
    <property type="entry name" value="Transcription elongation factor, GreA/GreB, C-terminal domain"/>
    <property type="match status" value="1"/>
</dbReference>
<feature type="compositionally biased region" description="Basic and acidic residues" evidence="1">
    <location>
        <begin position="1"/>
        <end position="20"/>
    </location>
</feature>
<protein>
    <submittedName>
        <fullName evidence="3">GreA/GreB family elongation factor</fullName>
    </submittedName>
</protein>
<proteinExistence type="predicted"/>
<gene>
    <name evidence="3" type="ORF">ACFQ1Z_04960</name>
</gene>
<keyword evidence="3" id="KW-0251">Elongation factor</keyword>
<dbReference type="RefSeq" id="WP_379056083.1">
    <property type="nucleotide sequence ID" value="NZ_JBHTKB010000001.1"/>
</dbReference>
<dbReference type="InterPro" id="IPR018151">
    <property type="entry name" value="TF_GreA/GreB_CS"/>
</dbReference>
<dbReference type="InterPro" id="IPR036953">
    <property type="entry name" value="GreA/GreB_C_sf"/>
</dbReference>
<feature type="region of interest" description="Disordered" evidence="1">
    <location>
        <begin position="1"/>
        <end position="35"/>
    </location>
</feature>
<reference evidence="4" key="1">
    <citation type="journal article" date="2019" name="Int. J. Syst. Evol. Microbiol.">
        <title>The Global Catalogue of Microorganisms (GCM) 10K type strain sequencing project: providing services to taxonomists for standard genome sequencing and annotation.</title>
        <authorList>
            <consortium name="The Broad Institute Genomics Platform"/>
            <consortium name="The Broad Institute Genome Sequencing Center for Infectious Disease"/>
            <person name="Wu L."/>
            <person name="Ma J."/>
        </authorList>
    </citation>
    <scope>NUCLEOTIDE SEQUENCE [LARGE SCALE GENOMIC DNA]</scope>
    <source>
        <strain evidence="4">CCUG 58412</strain>
    </source>
</reference>
<dbReference type="GO" id="GO:0003746">
    <property type="term" value="F:translation elongation factor activity"/>
    <property type="evidence" value="ECO:0007669"/>
    <property type="project" value="UniProtKB-KW"/>
</dbReference>
<sequence>MSRGFVKEDDLERAGTDLPERPVSPHANYVTPTGLQQLQLTAKTLESERAEYSKRKEDPNAQQKLAEIDRDLRYFVARLESVQLVTPEQQPQHTVLFGAKVTVEDEEGEQQQYQIVGEDEADIAQHKVSYVSPLAKALLGRKVGDSSTWQRPAGPLQLDILNIEY</sequence>
<dbReference type="EMBL" id="JBHTKB010000001">
    <property type="protein sequence ID" value="MFD0912890.1"/>
    <property type="molecule type" value="Genomic_DNA"/>
</dbReference>
<evidence type="ECO:0000313" key="3">
    <source>
        <dbReference type="EMBL" id="MFD0912890.1"/>
    </source>
</evidence>
<organism evidence="3 4">
    <name type="scientific">Methylophilus luteus</name>
    <dbReference type="NCBI Taxonomy" id="640108"/>
    <lineage>
        <taxon>Bacteria</taxon>
        <taxon>Pseudomonadati</taxon>
        <taxon>Pseudomonadota</taxon>
        <taxon>Betaproteobacteria</taxon>
        <taxon>Nitrosomonadales</taxon>
        <taxon>Methylophilaceae</taxon>
        <taxon>Methylophilus</taxon>
    </lineage>
</organism>
<accession>A0ABW3F7I7</accession>
<dbReference type="Proteomes" id="UP001597128">
    <property type="component" value="Unassembled WGS sequence"/>
</dbReference>
<dbReference type="SUPFAM" id="SSF54534">
    <property type="entry name" value="FKBP-like"/>
    <property type="match status" value="1"/>
</dbReference>
<dbReference type="PIRSF" id="PIRSF006092">
    <property type="entry name" value="GreA_GreB"/>
    <property type="match status" value="1"/>
</dbReference>